<gene>
    <name evidence="1" type="ORF">COT52_01730</name>
</gene>
<reference evidence="2" key="1">
    <citation type="submission" date="2017-09" db="EMBL/GenBank/DDBJ databases">
        <title>Depth-based differentiation of microbial function through sediment-hosted aquifers and enrichment of novel symbionts in the deep terrestrial subsurface.</title>
        <authorList>
            <person name="Probst A.J."/>
            <person name="Ladd B."/>
            <person name="Jarett J.K."/>
            <person name="Geller-Mcgrath D.E."/>
            <person name="Sieber C.M.K."/>
            <person name="Emerson J.B."/>
            <person name="Anantharaman K."/>
            <person name="Thomas B.C."/>
            <person name="Malmstrom R."/>
            <person name="Stieglmeier M."/>
            <person name="Klingl A."/>
            <person name="Woyke T."/>
            <person name="Ryan C.M."/>
            <person name="Banfield J.F."/>
        </authorList>
    </citation>
    <scope>NUCLEOTIDE SEQUENCE [LARGE SCALE GENOMIC DNA]</scope>
</reference>
<sequence length="83" mass="9225">MSAFFRINGGGADIAVRSCLLPLKHSYTLSRLFGFPKNYKKPTKVVFRLFDRLAGVSPIRQTVTRSGLTPTGCCLHLWPEARG</sequence>
<dbReference type="AlphaFoldDB" id="A0A2H0X7C4"/>
<dbReference type="EMBL" id="PEYW01000026">
    <property type="protein sequence ID" value="PIS20830.1"/>
    <property type="molecule type" value="Genomic_DNA"/>
</dbReference>
<comment type="caution">
    <text evidence="1">The sequence shown here is derived from an EMBL/GenBank/DDBJ whole genome shotgun (WGS) entry which is preliminary data.</text>
</comment>
<dbReference type="Proteomes" id="UP000231414">
    <property type="component" value="Unassembled WGS sequence"/>
</dbReference>
<evidence type="ECO:0000313" key="2">
    <source>
        <dbReference type="Proteomes" id="UP000231414"/>
    </source>
</evidence>
<organism evidence="1 2">
    <name type="scientific">candidate division WWE3 bacterium CG08_land_8_20_14_0_20_43_13</name>
    <dbReference type="NCBI Taxonomy" id="1975087"/>
    <lineage>
        <taxon>Bacteria</taxon>
        <taxon>Katanobacteria</taxon>
    </lineage>
</organism>
<proteinExistence type="predicted"/>
<protein>
    <submittedName>
        <fullName evidence="1">Uncharacterized protein</fullName>
    </submittedName>
</protein>
<name>A0A2H0X7C4_UNCKA</name>
<evidence type="ECO:0000313" key="1">
    <source>
        <dbReference type="EMBL" id="PIS20830.1"/>
    </source>
</evidence>
<accession>A0A2H0X7C4</accession>